<keyword evidence="2" id="KW-1185">Reference proteome</keyword>
<protein>
    <submittedName>
        <fullName evidence="1">Uncharacterized protein</fullName>
    </submittedName>
</protein>
<gene>
    <name evidence="1" type="ORF">GCM10010390_65160</name>
</gene>
<evidence type="ECO:0000313" key="2">
    <source>
        <dbReference type="Proteomes" id="UP001501576"/>
    </source>
</evidence>
<sequence>MTAAKGAVITAAPTRPRLSLVKPAPAAWTEPAIYRTLREAAATATLHTGAAGIHAPYDRWTGMGDGQATTVLADGTRLTYTPSWGLTAYQHCPHGRGHAQHIDGQADLDAFHAQLAHCTTEHPQ</sequence>
<comment type="caution">
    <text evidence="1">The sequence shown here is derived from an EMBL/GenBank/DDBJ whole genome shotgun (WGS) entry which is preliminary data.</text>
</comment>
<organism evidence="1 2">
    <name type="scientific">Streptomyces mordarskii</name>
    <dbReference type="NCBI Taxonomy" id="1226758"/>
    <lineage>
        <taxon>Bacteria</taxon>
        <taxon>Bacillati</taxon>
        <taxon>Actinomycetota</taxon>
        <taxon>Actinomycetes</taxon>
        <taxon>Kitasatosporales</taxon>
        <taxon>Streptomycetaceae</taxon>
        <taxon>Streptomyces</taxon>
    </lineage>
</organism>
<reference evidence="1 2" key="1">
    <citation type="journal article" date="2019" name="Int. J. Syst. Evol. Microbiol.">
        <title>The Global Catalogue of Microorganisms (GCM) 10K type strain sequencing project: providing services to taxonomists for standard genome sequencing and annotation.</title>
        <authorList>
            <consortium name="The Broad Institute Genomics Platform"/>
            <consortium name="The Broad Institute Genome Sequencing Center for Infectious Disease"/>
            <person name="Wu L."/>
            <person name="Ma J."/>
        </authorList>
    </citation>
    <scope>NUCLEOTIDE SEQUENCE [LARGE SCALE GENOMIC DNA]</scope>
    <source>
        <strain evidence="1 2">JCM 5052</strain>
    </source>
</reference>
<accession>A0ABN1DWF8</accession>
<evidence type="ECO:0000313" key="1">
    <source>
        <dbReference type="EMBL" id="GAA0554065.1"/>
    </source>
</evidence>
<dbReference type="Proteomes" id="UP001501576">
    <property type="component" value="Unassembled WGS sequence"/>
</dbReference>
<dbReference type="EMBL" id="BAAABZ010000071">
    <property type="protein sequence ID" value="GAA0554065.1"/>
    <property type="molecule type" value="Genomic_DNA"/>
</dbReference>
<proteinExistence type="predicted"/>
<dbReference type="RefSeq" id="WP_346160786.1">
    <property type="nucleotide sequence ID" value="NZ_BAAABZ010000071.1"/>
</dbReference>
<name>A0ABN1DWF8_9ACTN</name>